<gene>
    <name evidence="2" type="ORF">SAMN05660703_1417</name>
</gene>
<dbReference type="STRING" id="504486.SAMN05660703_1417"/>
<feature type="transmembrane region" description="Helical" evidence="1">
    <location>
        <begin position="7"/>
        <end position="24"/>
    </location>
</feature>
<evidence type="ECO:0000313" key="3">
    <source>
        <dbReference type="Proteomes" id="UP000192360"/>
    </source>
</evidence>
<proteinExistence type="predicted"/>
<organism evidence="2 3">
    <name type="scientific">Cellulophaga tyrosinoxydans</name>
    <dbReference type="NCBI Taxonomy" id="504486"/>
    <lineage>
        <taxon>Bacteria</taxon>
        <taxon>Pseudomonadati</taxon>
        <taxon>Bacteroidota</taxon>
        <taxon>Flavobacteriia</taxon>
        <taxon>Flavobacteriales</taxon>
        <taxon>Flavobacteriaceae</taxon>
        <taxon>Cellulophaga</taxon>
    </lineage>
</organism>
<dbReference type="RefSeq" id="WP_159447284.1">
    <property type="nucleotide sequence ID" value="NZ_FWXO01000001.1"/>
</dbReference>
<dbReference type="Proteomes" id="UP000192360">
    <property type="component" value="Unassembled WGS sequence"/>
</dbReference>
<accession>A0A1W1ZFP6</accession>
<dbReference type="AlphaFoldDB" id="A0A1W1ZFP6"/>
<keyword evidence="3" id="KW-1185">Reference proteome</keyword>
<dbReference type="PROSITE" id="PS51257">
    <property type="entry name" value="PROKAR_LIPOPROTEIN"/>
    <property type="match status" value="1"/>
</dbReference>
<evidence type="ECO:0000313" key="2">
    <source>
        <dbReference type="EMBL" id="SMC46848.1"/>
    </source>
</evidence>
<keyword evidence="1" id="KW-0812">Transmembrane</keyword>
<protein>
    <submittedName>
        <fullName evidence="2">Uncharacterized protein</fullName>
    </submittedName>
</protein>
<reference evidence="2 3" key="1">
    <citation type="submission" date="2017-04" db="EMBL/GenBank/DDBJ databases">
        <authorList>
            <person name="Afonso C.L."/>
            <person name="Miller P.J."/>
            <person name="Scott M.A."/>
            <person name="Spackman E."/>
            <person name="Goraichik I."/>
            <person name="Dimitrov K.M."/>
            <person name="Suarez D.L."/>
            <person name="Swayne D.E."/>
        </authorList>
    </citation>
    <scope>NUCLEOTIDE SEQUENCE [LARGE SCALE GENOMIC DNA]</scope>
    <source>
        <strain evidence="2 3">DSM 21164</strain>
    </source>
</reference>
<keyword evidence="1" id="KW-1133">Transmembrane helix</keyword>
<dbReference type="EMBL" id="FWXO01000001">
    <property type="protein sequence ID" value="SMC46848.1"/>
    <property type="molecule type" value="Genomic_DNA"/>
</dbReference>
<evidence type="ECO:0000256" key="1">
    <source>
        <dbReference type="SAM" id="Phobius"/>
    </source>
</evidence>
<name>A0A1W1ZFP6_9FLAO</name>
<sequence>MTKKVQSILYFSVFILACLVYTITDNEKTEIKSFSSSNSEIIQNTTVSLNNN</sequence>
<keyword evidence="1" id="KW-0472">Membrane</keyword>